<accession>A0AAD4M7D7</accession>
<comment type="caution">
    <text evidence="1">The sequence shown here is derived from an EMBL/GenBank/DDBJ whole genome shotgun (WGS) entry which is preliminary data.</text>
</comment>
<protein>
    <submittedName>
        <fullName evidence="1">Uncharacterized protein</fullName>
    </submittedName>
</protein>
<dbReference type="AlphaFoldDB" id="A0AAD4M7D7"/>
<gene>
    <name evidence="1" type="ORF">B0F90DRAFT_1708673</name>
</gene>
<dbReference type="Proteomes" id="UP001203297">
    <property type="component" value="Unassembled WGS sequence"/>
</dbReference>
<evidence type="ECO:0000313" key="2">
    <source>
        <dbReference type="Proteomes" id="UP001203297"/>
    </source>
</evidence>
<organism evidence="1 2">
    <name type="scientific">Multifurca ochricompacta</name>
    <dbReference type="NCBI Taxonomy" id="376703"/>
    <lineage>
        <taxon>Eukaryota</taxon>
        <taxon>Fungi</taxon>
        <taxon>Dikarya</taxon>
        <taxon>Basidiomycota</taxon>
        <taxon>Agaricomycotina</taxon>
        <taxon>Agaricomycetes</taxon>
        <taxon>Russulales</taxon>
        <taxon>Russulaceae</taxon>
        <taxon>Multifurca</taxon>
    </lineage>
</organism>
<sequence>MQAAGKVKRKFAMKALPDDEHPHFLRYATELAAMLRHTIFVDRVVYSFSSKSEVLELLEEHITENIVKVCRLCNGISNIVDNTARSAKIFTARWLGYRRGRYYHPYSVPSSTRILNEHA</sequence>
<dbReference type="EMBL" id="WTXG01000008">
    <property type="protein sequence ID" value="KAI0303743.1"/>
    <property type="molecule type" value="Genomic_DNA"/>
</dbReference>
<keyword evidence="2" id="KW-1185">Reference proteome</keyword>
<name>A0AAD4M7D7_9AGAM</name>
<evidence type="ECO:0000313" key="1">
    <source>
        <dbReference type="EMBL" id="KAI0303743.1"/>
    </source>
</evidence>
<proteinExistence type="predicted"/>
<reference evidence="1" key="1">
    <citation type="journal article" date="2022" name="New Phytol.">
        <title>Evolutionary transition to the ectomycorrhizal habit in the genomes of a hyperdiverse lineage of mushroom-forming fungi.</title>
        <authorList>
            <person name="Looney B."/>
            <person name="Miyauchi S."/>
            <person name="Morin E."/>
            <person name="Drula E."/>
            <person name="Courty P.E."/>
            <person name="Kohler A."/>
            <person name="Kuo A."/>
            <person name="LaButti K."/>
            <person name="Pangilinan J."/>
            <person name="Lipzen A."/>
            <person name="Riley R."/>
            <person name="Andreopoulos W."/>
            <person name="He G."/>
            <person name="Johnson J."/>
            <person name="Nolan M."/>
            <person name="Tritt A."/>
            <person name="Barry K.W."/>
            <person name="Grigoriev I.V."/>
            <person name="Nagy L.G."/>
            <person name="Hibbett D."/>
            <person name="Henrissat B."/>
            <person name="Matheny P.B."/>
            <person name="Labbe J."/>
            <person name="Martin F.M."/>
        </authorList>
    </citation>
    <scope>NUCLEOTIDE SEQUENCE</scope>
    <source>
        <strain evidence="1">BPL690</strain>
    </source>
</reference>